<dbReference type="HOGENOM" id="CLU_2763044_0_0_1"/>
<dbReference type="Proteomes" id="UP000009183">
    <property type="component" value="Chromosome 19"/>
</dbReference>
<dbReference type="InParanoid" id="D7UAT5"/>
<keyword evidence="2" id="KW-1185">Reference proteome</keyword>
<sequence>MAHWQNDQSQEGKLPLLYPEHAVLHLVPQVHCLVTTMDCEGASAPIFQRFQQICDIQLLAGNSGTILITS</sequence>
<organism evidence="1 2">
    <name type="scientific">Vitis vinifera</name>
    <name type="common">Grape</name>
    <dbReference type="NCBI Taxonomy" id="29760"/>
    <lineage>
        <taxon>Eukaryota</taxon>
        <taxon>Viridiplantae</taxon>
        <taxon>Streptophyta</taxon>
        <taxon>Embryophyta</taxon>
        <taxon>Tracheophyta</taxon>
        <taxon>Spermatophyta</taxon>
        <taxon>Magnoliopsida</taxon>
        <taxon>eudicotyledons</taxon>
        <taxon>Gunneridae</taxon>
        <taxon>Pentapetalae</taxon>
        <taxon>rosids</taxon>
        <taxon>Vitales</taxon>
        <taxon>Vitaceae</taxon>
        <taxon>Viteae</taxon>
        <taxon>Vitis</taxon>
    </lineage>
</organism>
<name>D7UAT5_VITVI</name>
<reference evidence="2" key="1">
    <citation type="journal article" date="2007" name="Nature">
        <title>The grapevine genome sequence suggests ancestral hexaploidization in major angiosperm phyla.</title>
        <authorList>
            <consortium name="The French-Italian Public Consortium for Grapevine Genome Characterization."/>
            <person name="Jaillon O."/>
            <person name="Aury J.-M."/>
            <person name="Noel B."/>
            <person name="Policriti A."/>
            <person name="Clepet C."/>
            <person name="Casagrande A."/>
            <person name="Choisne N."/>
            <person name="Aubourg S."/>
            <person name="Vitulo N."/>
            <person name="Jubin C."/>
            <person name="Vezzi A."/>
            <person name="Legeai F."/>
            <person name="Hugueney P."/>
            <person name="Dasilva C."/>
            <person name="Horner D."/>
            <person name="Mica E."/>
            <person name="Jublot D."/>
            <person name="Poulain J."/>
            <person name="Bruyere C."/>
            <person name="Billault A."/>
            <person name="Segurens B."/>
            <person name="Gouyvenoux M."/>
            <person name="Ugarte E."/>
            <person name="Cattonaro F."/>
            <person name="Anthouard V."/>
            <person name="Vico V."/>
            <person name="Del Fabbro C."/>
            <person name="Alaux M."/>
            <person name="Di Gaspero G."/>
            <person name="Dumas V."/>
            <person name="Felice N."/>
            <person name="Paillard S."/>
            <person name="Juman I."/>
            <person name="Moroldo M."/>
            <person name="Scalabrin S."/>
            <person name="Canaguier A."/>
            <person name="Le Clainche I."/>
            <person name="Malacrida G."/>
            <person name="Durand E."/>
            <person name="Pesole G."/>
            <person name="Laucou V."/>
            <person name="Chatelet P."/>
            <person name="Merdinoglu D."/>
            <person name="Delledonne M."/>
            <person name="Pezzotti M."/>
            <person name="Lecharny A."/>
            <person name="Scarpelli C."/>
            <person name="Artiguenave F."/>
            <person name="Pe M.E."/>
            <person name="Valle G."/>
            <person name="Morgante M."/>
            <person name="Caboche M."/>
            <person name="Adam-Blondon A.-F."/>
            <person name="Weissenbach J."/>
            <person name="Quetier F."/>
            <person name="Wincker P."/>
        </authorList>
    </citation>
    <scope>NUCLEOTIDE SEQUENCE [LARGE SCALE GENOMIC DNA]</scope>
    <source>
        <strain evidence="2">cv. Pinot noir / PN40024</strain>
    </source>
</reference>
<evidence type="ECO:0000313" key="1">
    <source>
        <dbReference type="EMBL" id="CBI39850.3"/>
    </source>
</evidence>
<evidence type="ECO:0000313" key="2">
    <source>
        <dbReference type="Proteomes" id="UP000009183"/>
    </source>
</evidence>
<gene>
    <name evidence="1" type="ordered locus">VIT_19s0015g01700</name>
</gene>
<protein>
    <submittedName>
        <fullName evidence="1">Uncharacterized protein</fullName>
    </submittedName>
</protein>
<accession>D7UAT5</accession>
<dbReference type="EMBL" id="FN596747">
    <property type="protein sequence ID" value="CBI39850.3"/>
    <property type="molecule type" value="Genomic_DNA"/>
</dbReference>
<proteinExistence type="predicted"/>
<dbReference type="AlphaFoldDB" id="D7UAT5"/>
<dbReference type="PaxDb" id="29760-VIT_19s0015g01700.t01"/>